<name>A0A8T2UU04_CERRI</name>
<evidence type="ECO:0000256" key="1">
    <source>
        <dbReference type="SAM" id="MobiDB-lite"/>
    </source>
</evidence>
<sequence length="148" mass="16690">MTYSSVSSPVFLFLSRPILSDLTTKSFILVSILAEPTDVVDTETEKLLAFKFQHPEKGAKLLSSMIQYYPVLFFEATEMRIKLVIGSTIYAGRQDPTKGLHIANPKNKARGLEINTKMNPTNNNGPHNGNHRENYNSESWINHDESFS</sequence>
<evidence type="ECO:0000313" key="3">
    <source>
        <dbReference type="Proteomes" id="UP000825935"/>
    </source>
</evidence>
<dbReference type="EMBL" id="CM035409">
    <property type="protein sequence ID" value="KAH7439647.1"/>
    <property type="molecule type" value="Genomic_DNA"/>
</dbReference>
<feature type="compositionally biased region" description="Basic and acidic residues" evidence="1">
    <location>
        <begin position="130"/>
        <end position="148"/>
    </location>
</feature>
<dbReference type="Proteomes" id="UP000825935">
    <property type="component" value="Chromosome 4"/>
</dbReference>
<feature type="compositionally biased region" description="Low complexity" evidence="1">
    <location>
        <begin position="119"/>
        <end position="128"/>
    </location>
</feature>
<organism evidence="2 3">
    <name type="scientific">Ceratopteris richardii</name>
    <name type="common">Triangle waterfern</name>
    <dbReference type="NCBI Taxonomy" id="49495"/>
    <lineage>
        <taxon>Eukaryota</taxon>
        <taxon>Viridiplantae</taxon>
        <taxon>Streptophyta</taxon>
        <taxon>Embryophyta</taxon>
        <taxon>Tracheophyta</taxon>
        <taxon>Polypodiopsida</taxon>
        <taxon>Polypodiidae</taxon>
        <taxon>Polypodiales</taxon>
        <taxon>Pteridineae</taxon>
        <taxon>Pteridaceae</taxon>
        <taxon>Parkerioideae</taxon>
        <taxon>Ceratopteris</taxon>
    </lineage>
</organism>
<evidence type="ECO:0000313" key="2">
    <source>
        <dbReference type="EMBL" id="KAH7439647.1"/>
    </source>
</evidence>
<gene>
    <name evidence="2" type="ORF">KP509_04G070600</name>
</gene>
<keyword evidence="3" id="KW-1185">Reference proteome</keyword>
<accession>A0A8T2UU04</accession>
<comment type="caution">
    <text evidence="2">The sequence shown here is derived from an EMBL/GenBank/DDBJ whole genome shotgun (WGS) entry which is preliminary data.</text>
</comment>
<dbReference type="AlphaFoldDB" id="A0A8T2UU04"/>
<proteinExistence type="predicted"/>
<reference evidence="2" key="1">
    <citation type="submission" date="2021-08" db="EMBL/GenBank/DDBJ databases">
        <title>WGS assembly of Ceratopteris richardii.</title>
        <authorList>
            <person name="Marchant D.B."/>
            <person name="Chen G."/>
            <person name="Jenkins J."/>
            <person name="Shu S."/>
            <person name="Leebens-Mack J."/>
            <person name="Grimwood J."/>
            <person name="Schmutz J."/>
            <person name="Soltis P."/>
            <person name="Soltis D."/>
            <person name="Chen Z.-H."/>
        </authorList>
    </citation>
    <scope>NUCLEOTIDE SEQUENCE</scope>
    <source>
        <strain evidence="2">Whitten #5841</strain>
        <tissue evidence="2">Leaf</tissue>
    </source>
</reference>
<protein>
    <submittedName>
        <fullName evidence="2">Uncharacterized protein</fullName>
    </submittedName>
</protein>
<feature type="region of interest" description="Disordered" evidence="1">
    <location>
        <begin position="115"/>
        <end position="148"/>
    </location>
</feature>